<name>A0AAV7KMP2_9METZ</name>
<evidence type="ECO:0000256" key="1">
    <source>
        <dbReference type="SAM" id="Coils"/>
    </source>
</evidence>
<protein>
    <recommendedName>
        <fullName evidence="4">rRNA-processing protein</fullName>
    </recommendedName>
</protein>
<keyword evidence="1" id="KW-0175">Coiled coil</keyword>
<gene>
    <name evidence="2" type="ORF">LOD99_10119</name>
</gene>
<dbReference type="EMBL" id="JAKMXF010000018">
    <property type="protein sequence ID" value="KAI6661249.1"/>
    <property type="molecule type" value="Genomic_DNA"/>
</dbReference>
<keyword evidence="3" id="KW-1185">Reference proteome</keyword>
<evidence type="ECO:0000313" key="3">
    <source>
        <dbReference type="Proteomes" id="UP001165289"/>
    </source>
</evidence>
<dbReference type="AlphaFoldDB" id="A0AAV7KMP2"/>
<comment type="caution">
    <text evidence="2">The sequence shown here is derived from an EMBL/GenBank/DDBJ whole genome shotgun (WGS) entry which is preliminary data.</text>
</comment>
<proteinExistence type="predicted"/>
<reference evidence="2 3" key="1">
    <citation type="journal article" date="2023" name="BMC Biol.">
        <title>The compact genome of the sponge Oopsacas minuta (Hexactinellida) is lacking key metazoan core genes.</title>
        <authorList>
            <person name="Santini S."/>
            <person name="Schenkelaars Q."/>
            <person name="Jourda C."/>
            <person name="Duchesne M."/>
            <person name="Belahbib H."/>
            <person name="Rocher C."/>
            <person name="Selva M."/>
            <person name="Riesgo A."/>
            <person name="Vervoort M."/>
            <person name="Leys S.P."/>
            <person name="Kodjabachian L."/>
            <person name="Le Bivic A."/>
            <person name="Borchiellini C."/>
            <person name="Claverie J.M."/>
            <person name="Renard E."/>
        </authorList>
    </citation>
    <scope>NUCLEOTIDE SEQUENCE [LARGE SCALE GENOMIC DNA]</scope>
    <source>
        <strain evidence="2">SPO-2</strain>
    </source>
</reference>
<accession>A0AAV7KMP2</accession>
<evidence type="ECO:0000313" key="2">
    <source>
        <dbReference type="EMBL" id="KAI6661249.1"/>
    </source>
</evidence>
<sequence>MGKEVKRGKFKSGRIWKEPRAPAVRRILSKSLKTKWQTKMSLKASMIQIKLIEKDMKLARQEKIRIECQRLAARKKQKEENRLKELALAKTLNTYSRNNSRKQK</sequence>
<dbReference type="Proteomes" id="UP001165289">
    <property type="component" value="Unassembled WGS sequence"/>
</dbReference>
<evidence type="ECO:0008006" key="4">
    <source>
        <dbReference type="Google" id="ProtNLM"/>
    </source>
</evidence>
<organism evidence="2 3">
    <name type="scientific">Oopsacas minuta</name>
    <dbReference type="NCBI Taxonomy" id="111878"/>
    <lineage>
        <taxon>Eukaryota</taxon>
        <taxon>Metazoa</taxon>
        <taxon>Porifera</taxon>
        <taxon>Hexactinellida</taxon>
        <taxon>Hexasterophora</taxon>
        <taxon>Lyssacinosida</taxon>
        <taxon>Leucopsacidae</taxon>
        <taxon>Oopsacas</taxon>
    </lineage>
</organism>
<feature type="coiled-coil region" evidence="1">
    <location>
        <begin position="49"/>
        <end position="81"/>
    </location>
</feature>